<keyword evidence="5" id="KW-1185">Reference proteome</keyword>
<evidence type="ECO:0000259" key="3">
    <source>
        <dbReference type="Pfam" id="PF13456"/>
    </source>
</evidence>
<feature type="region of interest" description="Disordered" evidence="2">
    <location>
        <begin position="677"/>
        <end position="713"/>
    </location>
</feature>
<feature type="repeat" description="ANK" evidence="1">
    <location>
        <begin position="180"/>
        <end position="212"/>
    </location>
</feature>
<dbReference type="PROSITE" id="PS50088">
    <property type="entry name" value="ANK_REPEAT"/>
    <property type="match status" value="3"/>
</dbReference>
<feature type="compositionally biased region" description="Basic residues" evidence="2">
    <location>
        <begin position="701"/>
        <end position="712"/>
    </location>
</feature>
<keyword evidence="1" id="KW-0040">ANK repeat</keyword>
<dbReference type="Gene3D" id="1.25.40.20">
    <property type="entry name" value="Ankyrin repeat-containing domain"/>
    <property type="match status" value="1"/>
</dbReference>
<dbReference type="PANTHER" id="PTHR46224:SF6">
    <property type="entry name" value="ANKYRIN REPEAT FAMILY PROTEIN"/>
    <property type="match status" value="1"/>
</dbReference>
<dbReference type="SUPFAM" id="SSF48403">
    <property type="entry name" value="Ankyrin repeat"/>
    <property type="match status" value="1"/>
</dbReference>
<dbReference type="InterPro" id="IPR002156">
    <property type="entry name" value="RNaseH_domain"/>
</dbReference>
<dbReference type="InterPro" id="IPR008383">
    <property type="entry name" value="API5"/>
</dbReference>
<dbReference type="InterPro" id="IPR036770">
    <property type="entry name" value="Ankyrin_rpt-contain_sf"/>
</dbReference>
<evidence type="ECO:0000313" key="5">
    <source>
        <dbReference type="Proteomes" id="UP001202328"/>
    </source>
</evidence>
<proteinExistence type="predicted"/>
<dbReference type="Gene3D" id="3.30.420.10">
    <property type="entry name" value="Ribonuclease H-like superfamily/Ribonuclease H"/>
    <property type="match status" value="1"/>
</dbReference>
<dbReference type="InterPro" id="IPR002110">
    <property type="entry name" value="Ankyrin_rpt"/>
</dbReference>
<name>A0AAD4XGR2_9MAGN</name>
<dbReference type="InterPro" id="IPR036397">
    <property type="entry name" value="RNaseH_sf"/>
</dbReference>
<evidence type="ECO:0000256" key="1">
    <source>
        <dbReference type="PROSITE-ProRule" id="PRU00023"/>
    </source>
</evidence>
<reference evidence="4" key="1">
    <citation type="submission" date="2022-04" db="EMBL/GenBank/DDBJ databases">
        <title>A functionally conserved STORR gene fusion in Papaver species that diverged 16.8 million years ago.</title>
        <authorList>
            <person name="Catania T."/>
        </authorList>
    </citation>
    <scope>NUCLEOTIDE SEQUENCE</scope>
    <source>
        <strain evidence="4">S-188037</strain>
    </source>
</reference>
<dbReference type="Proteomes" id="UP001202328">
    <property type="component" value="Unassembled WGS sequence"/>
</dbReference>
<dbReference type="GO" id="GO:0004523">
    <property type="term" value="F:RNA-DNA hybrid ribonuclease activity"/>
    <property type="evidence" value="ECO:0007669"/>
    <property type="project" value="InterPro"/>
</dbReference>
<feature type="repeat" description="ANK" evidence="1">
    <location>
        <begin position="153"/>
        <end position="185"/>
    </location>
</feature>
<dbReference type="InterPro" id="IPR051616">
    <property type="entry name" value="Cul2-RING_E3_ligase_SR"/>
</dbReference>
<dbReference type="Pfam" id="PF05918">
    <property type="entry name" value="API5"/>
    <property type="match status" value="1"/>
</dbReference>
<feature type="domain" description="RNase H type-1" evidence="3">
    <location>
        <begin position="592"/>
        <end position="664"/>
    </location>
</feature>
<dbReference type="PROSITE" id="PS50297">
    <property type="entry name" value="ANK_REP_REGION"/>
    <property type="match status" value="3"/>
</dbReference>
<dbReference type="Pfam" id="PF13456">
    <property type="entry name" value="RVT_3"/>
    <property type="match status" value="1"/>
</dbReference>
<gene>
    <name evidence="4" type="ORF">MKW98_015695</name>
</gene>
<dbReference type="EMBL" id="JAJJMB010010084">
    <property type="protein sequence ID" value="KAI3911038.1"/>
    <property type="molecule type" value="Genomic_DNA"/>
</dbReference>
<dbReference type="Pfam" id="PF12796">
    <property type="entry name" value="Ank_2"/>
    <property type="match status" value="2"/>
</dbReference>
<accession>A0AAD4XGR2</accession>
<dbReference type="AlphaFoldDB" id="A0AAD4XGR2"/>
<dbReference type="PANTHER" id="PTHR46224">
    <property type="entry name" value="ANKYRIN REPEAT FAMILY PROTEIN"/>
    <property type="match status" value="1"/>
</dbReference>
<comment type="caution">
    <text evidence="4">The sequence shown here is derived from an EMBL/GenBank/DDBJ whole genome shotgun (WGS) entry which is preliminary data.</text>
</comment>
<sequence>MESNETPRDLILSQYRHMMHISSFGGVNIMCSPGGPMPAYFDLLTAAYTGDLNRFRMIALSSGQKGDGLAKTIERLVDADGRGSPAFAAAGGRVDVCRYLLEELSLNINVLDRHDVAPLSYAAINGHLATVNYLLEEGADADGGLNHKAHYTSAKTPLHYALLGGNAMILELLLNRGGTLTQTPLPYAALLGQVDAVGVLLERGANPDGGPNSISPLVAAIISNSVDIINMLLEAKAFKSLVKANANTSVTDKDRMTALEIAAAAGNRKMIEDLLPETDRISKYPEWTTDGLINHFDSVADSGAGLFEKEPFETFFLARMDSMEDNHRKKPFLAALWYPEFEAYFSCIVDAAKWSVKARLLSAKLIPRYIKYFQFLKSKAANFQLSLCKDDVFKVRLLAIRGLSLLCGDTPECAKEIANVLGKVPTDQYLEHDAMQRALTSLLRLGSNKKSCDKSWTTGFFNIAFDTHIEQLKEVKDDSLRNTVLSIITNEAFPLKNKAWPQRQDTEYILLELLKAVLERLSGIEEMEGFLNKFAEPPDDDFFFMEMKETKGLRKVKPAFCNEWNLPQGSNEKVFPLAQDPRLAAYDYFICCDGAYRSGRAGWAVVIRDRVLKIIKVLCGESLKKVSSIYNEWEAIMEGLKASTELGAKTILFTSDAEHLMKKMAVMADMYSEVESNPIRRDEGRPAEDELATPKKESKKDKRKERKEIKRKSKEEEVDFDVKNIILEARNFVRNHSEPEIMFKHTKREGLSVVDYFTRKSAKLLSVIEPITDNEEFSYDHVTDYLEERALLGLPNFRPSKPSVAVLMIVGMLMALTFRAKVSQVCPRALRSL</sequence>
<evidence type="ECO:0000256" key="2">
    <source>
        <dbReference type="SAM" id="MobiDB-lite"/>
    </source>
</evidence>
<feature type="compositionally biased region" description="Basic and acidic residues" evidence="2">
    <location>
        <begin position="678"/>
        <end position="700"/>
    </location>
</feature>
<feature type="repeat" description="ANK" evidence="1">
    <location>
        <begin position="114"/>
        <end position="142"/>
    </location>
</feature>
<dbReference type="GO" id="GO:0003676">
    <property type="term" value="F:nucleic acid binding"/>
    <property type="evidence" value="ECO:0007669"/>
    <property type="project" value="InterPro"/>
</dbReference>
<evidence type="ECO:0000313" key="4">
    <source>
        <dbReference type="EMBL" id="KAI3911038.1"/>
    </source>
</evidence>
<dbReference type="SMART" id="SM00248">
    <property type="entry name" value="ANK"/>
    <property type="match status" value="6"/>
</dbReference>
<organism evidence="4 5">
    <name type="scientific">Papaver atlanticum</name>
    <dbReference type="NCBI Taxonomy" id="357466"/>
    <lineage>
        <taxon>Eukaryota</taxon>
        <taxon>Viridiplantae</taxon>
        <taxon>Streptophyta</taxon>
        <taxon>Embryophyta</taxon>
        <taxon>Tracheophyta</taxon>
        <taxon>Spermatophyta</taxon>
        <taxon>Magnoliopsida</taxon>
        <taxon>Ranunculales</taxon>
        <taxon>Papaveraceae</taxon>
        <taxon>Papaveroideae</taxon>
        <taxon>Papaver</taxon>
    </lineage>
</organism>
<protein>
    <recommendedName>
        <fullName evidence="3">RNase H type-1 domain-containing protein</fullName>
    </recommendedName>
</protein>